<dbReference type="Proteomes" id="UP000199365">
    <property type="component" value="Unassembled WGS sequence"/>
</dbReference>
<dbReference type="EMBL" id="FNKX01000001">
    <property type="protein sequence ID" value="SDR03682.1"/>
    <property type="molecule type" value="Genomic_DNA"/>
</dbReference>
<organism evidence="1 2">
    <name type="scientific">Paraburkholderia tuberum</name>
    <dbReference type="NCBI Taxonomy" id="157910"/>
    <lineage>
        <taxon>Bacteria</taxon>
        <taxon>Pseudomonadati</taxon>
        <taxon>Pseudomonadota</taxon>
        <taxon>Betaproteobacteria</taxon>
        <taxon>Burkholderiales</taxon>
        <taxon>Burkholderiaceae</taxon>
        <taxon>Paraburkholderia</taxon>
    </lineage>
</organism>
<evidence type="ECO:0000313" key="1">
    <source>
        <dbReference type="EMBL" id="SDR03682.1"/>
    </source>
</evidence>
<protein>
    <submittedName>
        <fullName evidence="1">Uncharacterized protein</fullName>
    </submittedName>
</protein>
<proteinExistence type="predicted"/>
<evidence type="ECO:0000313" key="2">
    <source>
        <dbReference type="Proteomes" id="UP000199365"/>
    </source>
</evidence>
<dbReference type="RefSeq" id="WP_143037143.1">
    <property type="nucleotide sequence ID" value="NZ_FNKX01000001.1"/>
</dbReference>
<name>A0A1H1FRQ5_9BURK</name>
<reference evidence="2" key="1">
    <citation type="submission" date="2016-10" db="EMBL/GenBank/DDBJ databases">
        <authorList>
            <person name="Varghese N."/>
            <person name="Submissions S."/>
        </authorList>
    </citation>
    <scope>NUCLEOTIDE SEQUENCE [LARGE SCALE GENOMIC DNA]</scope>
    <source>
        <strain evidence="2">DUS833</strain>
    </source>
</reference>
<accession>A0A1H1FRQ5</accession>
<dbReference type="AlphaFoldDB" id="A0A1H1FRQ5"/>
<gene>
    <name evidence="1" type="ORF">SAMN05445850_2542</name>
</gene>
<keyword evidence="2" id="KW-1185">Reference proteome</keyword>
<sequence length="107" mass="12159">MTDIANGKRVSATEAAEILSVPRYAISRINRGGEIIKRYKLGHKTHVYDRDSLYAYLDACLVRPTPLPDVKSNASVHARICISSPESKPSDLRKFLEKLEEFKRKEK</sequence>